<reference evidence="3" key="1">
    <citation type="submission" date="2023-03" db="EMBL/GenBank/DDBJ databases">
        <title>Andean soil-derived lignocellulolytic bacterial consortium as a source of novel taxa and putative plastic-active enzymes.</title>
        <authorList>
            <person name="Diaz-Garcia L."/>
            <person name="Chuvochina M."/>
            <person name="Feuerriegel G."/>
            <person name="Bunk B."/>
            <person name="Sproer C."/>
            <person name="Streit W.R."/>
            <person name="Rodriguez L.M."/>
            <person name="Overmann J."/>
            <person name="Jimenez D.J."/>
        </authorList>
    </citation>
    <scope>NUCLEOTIDE SEQUENCE</scope>
    <source>
        <strain evidence="3">MAG 2441</strain>
    </source>
</reference>
<dbReference type="Pfam" id="PF07833">
    <property type="entry name" value="Cu_amine_oxidN1"/>
    <property type="match status" value="1"/>
</dbReference>
<organism evidence="3 4">
    <name type="scientific">Candidatus Cohnella colombiensis</name>
    <dbReference type="NCBI Taxonomy" id="3121368"/>
    <lineage>
        <taxon>Bacteria</taxon>
        <taxon>Bacillati</taxon>
        <taxon>Bacillota</taxon>
        <taxon>Bacilli</taxon>
        <taxon>Bacillales</taxon>
        <taxon>Paenibacillaceae</taxon>
        <taxon>Cohnella</taxon>
    </lineage>
</organism>
<dbReference type="InterPro" id="IPR012854">
    <property type="entry name" value="Cu_amine_oxidase-like_N"/>
</dbReference>
<evidence type="ECO:0000313" key="3">
    <source>
        <dbReference type="EMBL" id="WEK52908.1"/>
    </source>
</evidence>
<sequence length="382" mass="43153">MQLMKRMKRMVVLLLSTVLLVPTIVTASSTTPPTYHFEWQEGGGVNGEVIMKKGISYVDLENIAQLAGMSLNWDNKHLLLQLFGIDKTIEIRVGDSIAYLDGTKVNMGGVPFIQNKTLYVPARFVVTALQGAGLKWDKNKQILNAVQIHKYDRKTSTYGGLVYSVDYNSGNVYTTNGKGVKRQIATQGSPFFEYITYQFQKTAGGLLLVTISDNYGEPHVHNQVLYLLIKNGSVVRQSKVNYFKRYTTNVTFYDGFIALTDGKKLRIFEDGTANLVDSINLVKLGDKDDNYFIEGIDKEFILFRANADGILKLYNRYTKDVVVLSEELLSGKQLEYAQTNDLPYWGDGLVYLGREGDSLMFRNDMMIEKDTTIYKYTLPDLS</sequence>
<dbReference type="EMBL" id="CP119317">
    <property type="protein sequence ID" value="WEK52908.1"/>
    <property type="molecule type" value="Genomic_DNA"/>
</dbReference>
<evidence type="ECO:0000259" key="2">
    <source>
        <dbReference type="Pfam" id="PF07833"/>
    </source>
</evidence>
<dbReference type="InterPro" id="IPR036582">
    <property type="entry name" value="Mao_N_sf"/>
</dbReference>
<feature type="signal peptide" evidence="1">
    <location>
        <begin position="1"/>
        <end position="27"/>
    </location>
</feature>
<protein>
    <submittedName>
        <fullName evidence="3">Copper amine oxidase N-terminal domain-containing protein</fullName>
    </submittedName>
</protein>
<accession>A0AA95EX63</accession>
<feature type="domain" description="Copper amine oxidase-like N-terminal" evidence="2">
    <location>
        <begin position="50"/>
        <end position="141"/>
    </location>
</feature>
<evidence type="ECO:0000256" key="1">
    <source>
        <dbReference type="SAM" id="SignalP"/>
    </source>
</evidence>
<keyword evidence="1" id="KW-0732">Signal</keyword>
<proteinExistence type="predicted"/>
<dbReference type="SUPFAM" id="SSF55383">
    <property type="entry name" value="Copper amine oxidase, domain N"/>
    <property type="match status" value="1"/>
</dbReference>
<dbReference type="AlphaFoldDB" id="A0AA95EX63"/>
<gene>
    <name evidence="3" type="ORF">P0Y55_09840</name>
</gene>
<name>A0AA95EX63_9BACL</name>
<evidence type="ECO:0000313" key="4">
    <source>
        <dbReference type="Proteomes" id="UP001178662"/>
    </source>
</evidence>
<dbReference type="Proteomes" id="UP001178662">
    <property type="component" value="Chromosome"/>
</dbReference>
<dbReference type="Gene3D" id="3.30.457.10">
    <property type="entry name" value="Copper amine oxidase-like, N-terminal domain"/>
    <property type="match status" value="1"/>
</dbReference>
<feature type="chain" id="PRO_5041636233" evidence="1">
    <location>
        <begin position="28"/>
        <end position="382"/>
    </location>
</feature>
<keyword evidence="4" id="KW-1185">Reference proteome</keyword>